<keyword evidence="4" id="KW-0812">Transmembrane</keyword>
<keyword evidence="7" id="KW-1185">Reference proteome</keyword>
<dbReference type="Proteomes" id="UP001634747">
    <property type="component" value="Unassembled WGS sequence"/>
</dbReference>
<dbReference type="PROSITE" id="PS50887">
    <property type="entry name" value="GGDEF"/>
    <property type="match status" value="1"/>
</dbReference>
<dbReference type="NCBIfam" id="TIGR00254">
    <property type="entry name" value="GGDEF"/>
    <property type="match status" value="1"/>
</dbReference>
<feature type="transmembrane region" description="Helical" evidence="4">
    <location>
        <begin position="34"/>
        <end position="53"/>
    </location>
</feature>
<reference evidence="6 7" key="1">
    <citation type="submission" date="2024-12" db="EMBL/GenBank/DDBJ databases">
        <authorList>
            <person name="Lee Y."/>
        </authorList>
    </citation>
    <scope>NUCLEOTIDE SEQUENCE [LARGE SCALE GENOMIC DNA]</scope>
    <source>
        <strain evidence="6 7">03SUJ4</strain>
    </source>
</reference>
<dbReference type="InterPro" id="IPR050469">
    <property type="entry name" value="Diguanylate_Cyclase"/>
</dbReference>
<feature type="transmembrane region" description="Helical" evidence="4">
    <location>
        <begin position="152"/>
        <end position="171"/>
    </location>
</feature>
<dbReference type="SUPFAM" id="SSF55073">
    <property type="entry name" value="Nucleotide cyclase"/>
    <property type="match status" value="1"/>
</dbReference>
<evidence type="ECO:0000256" key="4">
    <source>
        <dbReference type="SAM" id="Phobius"/>
    </source>
</evidence>
<name>A0ABW9KFN6_9BACT</name>
<accession>A0ABW9KFN6</accession>
<feature type="transmembrane region" description="Helical" evidence="4">
    <location>
        <begin position="59"/>
        <end position="77"/>
    </location>
</feature>
<evidence type="ECO:0000256" key="2">
    <source>
        <dbReference type="ARBA" id="ARBA00034247"/>
    </source>
</evidence>
<keyword evidence="4" id="KW-0472">Membrane</keyword>
<dbReference type="Gene3D" id="3.30.70.270">
    <property type="match status" value="1"/>
</dbReference>
<dbReference type="GO" id="GO:0052621">
    <property type="term" value="F:diguanylate cyclase activity"/>
    <property type="evidence" value="ECO:0007669"/>
    <property type="project" value="UniProtKB-EC"/>
</dbReference>
<dbReference type="PANTHER" id="PTHR45138">
    <property type="entry name" value="REGULATORY COMPONENTS OF SENSORY TRANSDUCTION SYSTEM"/>
    <property type="match status" value="1"/>
</dbReference>
<proteinExistence type="predicted"/>
<sequence>MSILRLQSWMLLFLGVFLFMSHHASRRVKTDAGALWFAAGSTLGSMGLMLQAYYNSLPLILSVMLSNALFLMEPLFLTKAIAVATRQRFRGMPVMVALCVALMTVYSYLTYWRPDRSMRVMFGTAVLGALLVFPAVLLLRCRDRATRPATRAMAVALLLVSFSLWRSSYVVLRGVRLLNGANWGGVLFISFTALCFLWMDMLRVSDGLEKKAMSDPLTGLLNRRAIEVFARRELARCKRQGQSISVLMIDMNHFKAINDRHGHAAGDTALQCVAQAISTSLRDSDLASRIGGDEFLVLLPDASKVTTHTVAARLRVAINDIRIPCSAGEPLRVSATIGQAHSSEGDASLEDLMERSDQHMYEQKVPDTMRYSGGPASEITRSPYRSAQARSGVGASLPN</sequence>
<evidence type="ECO:0000259" key="5">
    <source>
        <dbReference type="PROSITE" id="PS50887"/>
    </source>
</evidence>
<keyword evidence="6" id="KW-0808">Transferase</keyword>
<dbReference type="EMBL" id="JBJYXY010000001">
    <property type="protein sequence ID" value="MFN2974327.1"/>
    <property type="molecule type" value="Genomic_DNA"/>
</dbReference>
<dbReference type="RefSeq" id="WP_263414106.1">
    <property type="nucleotide sequence ID" value="NZ_BAABBH010000001.1"/>
</dbReference>
<evidence type="ECO:0000256" key="1">
    <source>
        <dbReference type="ARBA" id="ARBA00012528"/>
    </source>
</evidence>
<keyword evidence="4" id="KW-1133">Transmembrane helix</keyword>
<dbReference type="InterPro" id="IPR029787">
    <property type="entry name" value="Nucleotide_cyclase"/>
</dbReference>
<dbReference type="SMART" id="SM00267">
    <property type="entry name" value="GGDEF"/>
    <property type="match status" value="1"/>
</dbReference>
<dbReference type="PANTHER" id="PTHR45138:SF9">
    <property type="entry name" value="DIGUANYLATE CYCLASE DGCM-RELATED"/>
    <property type="match status" value="1"/>
</dbReference>
<feature type="transmembrane region" description="Helical" evidence="4">
    <location>
        <begin position="89"/>
        <end position="109"/>
    </location>
</feature>
<feature type="transmembrane region" description="Helical" evidence="4">
    <location>
        <begin position="183"/>
        <end position="202"/>
    </location>
</feature>
<feature type="compositionally biased region" description="Polar residues" evidence="3">
    <location>
        <begin position="379"/>
        <end position="389"/>
    </location>
</feature>
<dbReference type="CDD" id="cd01949">
    <property type="entry name" value="GGDEF"/>
    <property type="match status" value="1"/>
</dbReference>
<evidence type="ECO:0000313" key="6">
    <source>
        <dbReference type="EMBL" id="MFN2974327.1"/>
    </source>
</evidence>
<dbReference type="Pfam" id="PF00990">
    <property type="entry name" value="GGDEF"/>
    <property type="match status" value="1"/>
</dbReference>
<feature type="region of interest" description="Disordered" evidence="3">
    <location>
        <begin position="356"/>
        <end position="399"/>
    </location>
</feature>
<evidence type="ECO:0000313" key="7">
    <source>
        <dbReference type="Proteomes" id="UP001634747"/>
    </source>
</evidence>
<feature type="domain" description="GGDEF" evidence="5">
    <location>
        <begin position="242"/>
        <end position="382"/>
    </location>
</feature>
<feature type="transmembrane region" description="Helical" evidence="4">
    <location>
        <begin position="121"/>
        <end position="140"/>
    </location>
</feature>
<keyword evidence="6" id="KW-0548">Nucleotidyltransferase</keyword>
<feature type="compositionally biased region" description="Basic and acidic residues" evidence="3">
    <location>
        <begin position="356"/>
        <end position="367"/>
    </location>
</feature>
<gene>
    <name evidence="6" type="ORF">ACK2TP_00990</name>
</gene>
<protein>
    <recommendedName>
        <fullName evidence="1">diguanylate cyclase</fullName>
        <ecNumber evidence="1">2.7.7.65</ecNumber>
    </recommendedName>
</protein>
<comment type="caution">
    <text evidence="6">The sequence shown here is derived from an EMBL/GenBank/DDBJ whole genome shotgun (WGS) entry which is preliminary data.</text>
</comment>
<dbReference type="InterPro" id="IPR000160">
    <property type="entry name" value="GGDEF_dom"/>
</dbReference>
<organism evidence="6 7">
    <name type="scientific">Terriglobus aquaticus</name>
    <dbReference type="NCBI Taxonomy" id="940139"/>
    <lineage>
        <taxon>Bacteria</taxon>
        <taxon>Pseudomonadati</taxon>
        <taxon>Acidobacteriota</taxon>
        <taxon>Terriglobia</taxon>
        <taxon>Terriglobales</taxon>
        <taxon>Acidobacteriaceae</taxon>
        <taxon>Terriglobus</taxon>
    </lineage>
</organism>
<feature type="transmembrane region" description="Helical" evidence="4">
    <location>
        <begin position="6"/>
        <end position="22"/>
    </location>
</feature>
<dbReference type="EC" id="2.7.7.65" evidence="1"/>
<comment type="catalytic activity">
    <reaction evidence="2">
        <text>2 GTP = 3',3'-c-di-GMP + 2 diphosphate</text>
        <dbReference type="Rhea" id="RHEA:24898"/>
        <dbReference type="ChEBI" id="CHEBI:33019"/>
        <dbReference type="ChEBI" id="CHEBI:37565"/>
        <dbReference type="ChEBI" id="CHEBI:58805"/>
        <dbReference type="EC" id="2.7.7.65"/>
    </reaction>
</comment>
<evidence type="ECO:0000256" key="3">
    <source>
        <dbReference type="SAM" id="MobiDB-lite"/>
    </source>
</evidence>
<dbReference type="InterPro" id="IPR043128">
    <property type="entry name" value="Rev_trsase/Diguanyl_cyclase"/>
</dbReference>